<evidence type="ECO:0008006" key="4">
    <source>
        <dbReference type="Google" id="ProtNLM"/>
    </source>
</evidence>
<proteinExistence type="predicted"/>
<dbReference type="EMBL" id="JACXVP010000007">
    <property type="protein sequence ID" value="KAG5594775.1"/>
    <property type="molecule type" value="Genomic_DNA"/>
</dbReference>
<gene>
    <name evidence="2" type="ORF">H5410_036007</name>
</gene>
<dbReference type="Gene3D" id="3.40.395.10">
    <property type="entry name" value="Adenoviral Proteinase, Chain A"/>
    <property type="match status" value="1"/>
</dbReference>
<keyword evidence="3" id="KW-1185">Reference proteome</keyword>
<evidence type="ECO:0000313" key="3">
    <source>
        <dbReference type="Proteomes" id="UP000824120"/>
    </source>
</evidence>
<reference evidence="2 3" key="1">
    <citation type="submission" date="2020-09" db="EMBL/GenBank/DDBJ databases">
        <title>De no assembly of potato wild relative species, Solanum commersonii.</title>
        <authorList>
            <person name="Cho K."/>
        </authorList>
    </citation>
    <scope>NUCLEOTIDE SEQUENCE [LARGE SCALE GENOMIC DNA]</scope>
    <source>
        <strain evidence="2">LZ3.2</strain>
        <tissue evidence="2">Leaf</tissue>
    </source>
</reference>
<accession>A0A9J5Y4F5</accession>
<dbReference type="AlphaFoldDB" id="A0A9J5Y4F5"/>
<dbReference type="OrthoDB" id="1939479at2759"/>
<evidence type="ECO:0000256" key="1">
    <source>
        <dbReference type="SAM" id="MobiDB-lite"/>
    </source>
</evidence>
<organism evidence="2 3">
    <name type="scientific">Solanum commersonii</name>
    <name type="common">Commerson's wild potato</name>
    <name type="synonym">Commerson's nightshade</name>
    <dbReference type="NCBI Taxonomy" id="4109"/>
    <lineage>
        <taxon>Eukaryota</taxon>
        <taxon>Viridiplantae</taxon>
        <taxon>Streptophyta</taxon>
        <taxon>Embryophyta</taxon>
        <taxon>Tracheophyta</taxon>
        <taxon>Spermatophyta</taxon>
        <taxon>Magnoliopsida</taxon>
        <taxon>eudicotyledons</taxon>
        <taxon>Gunneridae</taxon>
        <taxon>Pentapetalae</taxon>
        <taxon>asterids</taxon>
        <taxon>lamiids</taxon>
        <taxon>Solanales</taxon>
        <taxon>Solanaceae</taxon>
        <taxon>Solanoideae</taxon>
        <taxon>Solaneae</taxon>
        <taxon>Solanum</taxon>
    </lineage>
</organism>
<dbReference type="SUPFAM" id="SSF54001">
    <property type="entry name" value="Cysteine proteinases"/>
    <property type="match status" value="1"/>
</dbReference>
<dbReference type="InterPro" id="IPR038765">
    <property type="entry name" value="Papain-like_cys_pep_sf"/>
</dbReference>
<sequence length="262" mass="30543">MDFVVAFSKDKNWFYAISQPKNVGQMSLYNHIDVVFNYLRKKSKLRSPNQYRFTTVNCLFKTYINNTHTRYYCNPPDDNLSMHEHMEHGAVEFTFESSIKNIINGFSVSVGLLWHLVYDVYISVNSDEKFHWVLAVIALKERLIRVYNTSLSTRKKVPSVEIKKLATMLPSYLRDNVEFLHNIMQQDCDNLGYRFFVAAFAEFLSDGILVPSNGFRSDFYRTRYAALLWEYDIEKAKAGYVSPPRPKSQFTSAAQEDLVNVE</sequence>
<dbReference type="PANTHER" id="PTHR31470">
    <property type="entry name" value="CYSTEINE PROTEINASES SUPERFAMILY PROTEIN-RELATED-RELATED"/>
    <property type="match status" value="1"/>
</dbReference>
<name>A0A9J5Y4F5_SOLCO</name>
<feature type="region of interest" description="Disordered" evidence="1">
    <location>
        <begin position="241"/>
        <end position="262"/>
    </location>
</feature>
<dbReference type="Proteomes" id="UP000824120">
    <property type="component" value="Chromosome 7"/>
</dbReference>
<evidence type="ECO:0000313" key="2">
    <source>
        <dbReference type="EMBL" id="KAG5594775.1"/>
    </source>
</evidence>
<dbReference type="PANTHER" id="PTHR31470:SF46">
    <property type="entry name" value="ULP1 PROTEASE FAMILY, C-TERMINAL CATALYTIC DOMAIN CONTAINING PROTEIN"/>
    <property type="match status" value="1"/>
</dbReference>
<protein>
    <recommendedName>
        <fullName evidence="4">Ubiquitin-like protease family profile domain-containing protein</fullName>
    </recommendedName>
</protein>
<comment type="caution">
    <text evidence="2">The sequence shown here is derived from an EMBL/GenBank/DDBJ whole genome shotgun (WGS) entry which is preliminary data.</text>
</comment>